<gene>
    <name evidence="1" type="ORF">E4L98_25070</name>
</gene>
<evidence type="ECO:0000313" key="1">
    <source>
        <dbReference type="EMBL" id="TFW15968.1"/>
    </source>
</evidence>
<dbReference type="OrthoDB" id="8703132at2"/>
<comment type="caution">
    <text evidence="1">The sequence shown here is derived from an EMBL/GenBank/DDBJ whole genome shotgun (WGS) entry which is preliminary data.</text>
</comment>
<protein>
    <recommendedName>
        <fullName evidence="3">DUF3168 domain-containing protein</fullName>
    </recommendedName>
</protein>
<proteinExistence type="predicted"/>
<dbReference type="AlphaFoldDB" id="A0A4Y9S3N7"/>
<dbReference type="Proteomes" id="UP000297729">
    <property type="component" value="Unassembled WGS sequence"/>
</dbReference>
<dbReference type="EMBL" id="SPVG01000245">
    <property type="protein sequence ID" value="TFW15968.1"/>
    <property type="molecule type" value="Genomic_DNA"/>
</dbReference>
<dbReference type="InterPro" id="IPR025395">
    <property type="entry name" value="Phage_tail_terminator-like"/>
</dbReference>
<name>A0A4Y9S3N7_9BURK</name>
<dbReference type="RefSeq" id="WP_135204254.1">
    <property type="nucleotide sequence ID" value="NZ_SPVG01000245.1"/>
</dbReference>
<accession>A0A4Y9S3N7</accession>
<keyword evidence="2" id="KW-1185">Reference proteome</keyword>
<organism evidence="1 2">
    <name type="scientific">Duganella callida</name>
    <dbReference type="NCBI Taxonomy" id="2561932"/>
    <lineage>
        <taxon>Bacteria</taxon>
        <taxon>Pseudomonadati</taxon>
        <taxon>Pseudomonadota</taxon>
        <taxon>Betaproteobacteria</taxon>
        <taxon>Burkholderiales</taxon>
        <taxon>Oxalobacteraceae</taxon>
        <taxon>Telluria group</taxon>
        <taxon>Duganella</taxon>
    </lineage>
</organism>
<dbReference type="Gene3D" id="3.30.2000.20">
    <property type="match status" value="1"/>
</dbReference>
<evidence type="ECO:0008006" key="3">
    <source>
        <dbReference type="Google" id="ProtNLM"/>
    </source>
</evidence>
<dbReference type="Pfam" id="PF13554">
    <property type="entry name" value="Phage_tail_terminator_5"/>
    <property type="match status" value="1"/>
</dbReference>
<reference evidence="1 2" key="1">
    <citation type="submission" date="2019-03" db="EMBL/GenBank/DDBJ databases">
        <title>Draft Genome Sequence of Duganella callidus sp. nov., a Novel Duganella Species Isolated from Cultivated Soil.</title>
        <authorList>
            <person name="Raths R."/>
            <person name="Peta V."/>
            <person name="Bucking H."/>
        </authorList>
    </citation>
    <scope>NUCLEOTIDE SEQUENCE [LARGE SCALE GENOMIC DNA]</scope>
    <source>
        <strain evidence="1 2">DN04</strain>
    </source>
</reference>
<sequence>MTDPIINIRDALEEALASVDPAIDIVHQGEGYEPLPDRPYCEAYLLPGQPNNATVGAGFYQEQGIFQVTLKYPDGIGTLECATRAGLLRALFKRGATFSSGGVDVQIDRTPELSAGSSEDGHWRQDVRIRWHADIFT</sequence>
<evidence type="ECO:0000313" key="2">
    <source>
        <dbReference type="Proteomes" id="UP000297729"/>
    </source>
</evidence>